<gene>
    <name evidence="2" type="ORF">LCGC14_0393990</name>
</gene>
<evidence type="ECO:0000256" key="1">
    <source>
        <dbReference type="SAM" id="MobiDB-lite"/>
    </source>
</evidence>
<accession>A0A0F9T4E6</accession>
<dbReference type="EMBL" id="LAZR01000332">
    <property type="protein sequence ID" value="KKN74059.1"/>
    <property type="molecule type" value="Genomic_DNA"/>
</dbReference>
<reference evidence="2" key="1">
    <citation type="journal article" date="2015" name="Nature">
        <title>Complex archaea that bridge the gap between prokaryotes and eukaryotes.</title>
        <authorList>
            <person name="Spang A."/>
            <person name="Saw J.H."/>
            <person name="Jorgensen S.L."/>
            <person name="Zaremba-Niedzwiedzka K."/>
            <person name="Martijn J."/>
            <person name="Lind A.E."/>
            <person name="van Eijk R."/>
            <person name="Schleper C."/>
            <person name="Guy L."/>
            <person name="Ettema T.J."/>
        </authorList>
    </citation>
    <scope>NUCLEOTIDE SEQUENCE</scope>
</reference>
<feature type="compositionally biased region" description="Acidic residues" evidence="1">
    <location>
        <begin position="594"/>
        <end position="603"/>
    </location>
</feature>
<organism evidence="2">
    <name type="scientific">marine sediment metagenome</name>
    <dbReference type="NCBI Taxonomy" id="412755"/>
    <lineage>
        <taxon>unclassified sequences</taxon>
        <taxon>metagenomes</taxon>
        <taxon>ecological metagenomes</taxon>
    </lineage>
</organism>
<evidence type="ECO:0008006" key="3">
    <source>
        <dbReference type="Google" id="ProtNLM"/>
    </source>
</evidence>
<evidence type="ECO:0000313" key="2">
    <source>
        <dbReference type="EMBL" id="KKN74059.1"/>
    </source>
</evidence>
<protein>
    <recommendedName>
        <fullName evidence="3">Portal protein</fullName>
    </recommendedName>
</protein>
<comment type="caution">
    <text evidence="2">The sequence shown here is derived from an EMBL/GenBank/DDBJ whole genome shotgun (WGS) entry which is preliminary data.</text>
</comment>
<dbReference type="AlphaFoldDB" id="A0A0F9T4E6"/>
<proteinExistence type="predicted"/>
<sequence length="618" mass="69820">MPLRFPIRPEGLTSGPTLRPSGGPNGAPTYEMWKRRIGASLARRDEWKESVIRFFVELRGERVITWGAEEMQQYFDFWVNILYSNAKILLGHIYFQDPKLIVKKTTDRVIELAPMIEALAQYYQRELKIKRTNQKALINGIITNLGVTKTGYKAIFGEPIEAVDERDEDSIAVTERSLRQMGLLKDEKKGVLDPEKYHELIADERPFVINVSPFDMLFPVGSKEMDELQWVGQEITTFLSTVKNNPLYPKELTENLQGTHIVEMPEGRRMLGIDRDAFAGDEEYKIIRIYEIYDMKNNQFHIIEPTVRDFLHSSANPYEVLDGHPYDFFQPCISPGKDVYGTPLPKIDEAVRLEYVTIRQRIMAHIDKFVARLAVRSDGLDEATLRQAKQGDLGSIIITTDDPNKVFSGMPNPGIDPATFIHLNQLLNDLRISTGISEAKRSGEGRRKTKGEAVLIEKGSDVALSVDQDKVDDFVTGQARRLVQVILRFVDYPIALMFADPGQAEQERAVIPSEDIRAEVHFSVKVGSSQQPNPELDRILKTDLFSLAINPATREALGFQGKAPDYVRMFEDVVAAHNLPNPEDYLVDLPPPEQELEEGEEGGQEPANILQALAGGQQ</sequence>
<name>A0A0F9T4E6_9ZZZZ</name>
<feature type="region of interest" description="Disordered" evidence="1">
    <location>
        <begin position="581"/>
        <end position="618"/>
    </location>
</feature>